<reference evidence="1 2" key="1">
    <citation type="submission" date="2024-04" db="EMBL/GenBank/DDBJ databases">
        <title>Complete genome sequence of Nguyenibacter vanlangesis HBCM-1154, a strain capable of nitrogen fixation, IAA production, and phosphorus solubilization isolated from sugarcane soil.</title>
        <authorList>
            <person name="MY HANH P."/>
        </authorList>
    </citation>
    <scope>NUCLEOTIDE SEQUENCE [LARGE SCALE GENOMIC DNA]</scope>
    <source>
        <strain evidence="1 2">HBCM 1154</strain>
    </source>
</reference>
<dbReference type="PROSITE" id="PS00383">
    <property type="entry name" value="TYR_PHOSPHATASE_1"/>
    <property type="match status" value="1"/>
</dbReference>
<evidence type="ECO:0000313" key="2">
    <source>
        <dbReference type="Proteomes" id="UP001449795"/>
    </source>
</evidence>
<evidence type="ECO:0000313" key="1">
    <source>
        <dbReference type="EMBL" id="XAE43133.1"/>
    </source>
</evidence>
<sequence>MADGFLALPYAKEVAEAGLVEADLARAGALVSIIGVREKPARIDERRFAYGVLRVSFDDIPVPEWVAANGSRWFGPYEEQVRDVLAFGRHVRAAGCDHVAVHCLHGRSRSPAVAVAMMADALGPGREAEAVSRLMTRSARPGAAPDPDSVRRILCNPGVIRLADGIMGRGGALERAVAAGVPLYAAWAGFWQAQCLVP</sequence>
<proteinExistence type="predicted"/>
<dbReference type="Proteomes" id="UP001449795">
    <property type="component" value="Chromosome"/>
</dbReference>
<gene>
    <name evidence="1" type="ORF">AAC691_01245</name>
</gene>
<organism evidence="1 2">
    <name type="scientific">Nguyenibacter vanlangensis</name>
    <dbReference type="NCBI Taxonomy" id="1216886"/>
    <lineage>
        <taxon>Bacteria</taxon>
        <taxon>Pseudomonadati</taxon>
        <taxon>Pseudomonadota</taxon>
        <taxon>Alphaproteobacteria</taxon>
        <taxon>Acetobacterales</taxon>
        <taxon>Acetobacteraceae</taxon>
        <taxon>Nguyenibacter</taxon>
    </lineage>
</organism>
<dbReference type="InterPro" id="IPR016130">
    <property type="entry name" value="Tyr_Pase_AS"/>
</dbReference>
<dbReference type="Gene3D" id="3.90.190.10">
    <property type="entry name" value="Protein tyrosine phosphatase superfamily"/>
    <property type="match status" value="1"/>
</dbReference>
<dbReference type="RefSeq" id="WP_342628684.1">
    <property type="nucleotide sequence ID" value="NZ_CP152276.1"/>
</dbReference>
<keyword evidence="2" id="KW-1185">Reference proteome</keyword>
<name>A0ABZ3D5T2_9PROT</name>
<dbReference type="EMBL" id="CP152276">
    <property type="protein sequence ID" value="XAE43133.1"/>
    <property type="molecule type" value="Genomic_DNA"/>
</dbReference>
<dbReference type="SUPFAM" id="SSF52799">
    <property type="entry name" value="(Phosphotyrosine protein) phosphatases II"/>
    <property type="match status" value="1"/>
</dbReference>
<evidence type="ECO:0008006" key="3">
    <source>
        <dbReference type="Google" id="ProtNLM"/>
    </source>
</evidence>
<protein>
    <recommendedName>
        <fullName evidence="3">Tyrosine specific protein phosphatases domain-containing protein</fullName>
    </recommendedName>
</protein>
<dbReference type="InterPro" id="IPR029021">
    <property type="entry name" value="Prot-tyrosine_phosphatase-like"/>
</dbReference>
<accession>A0ABZ3D5T2</accession>